<protein>
    <submittedName>
        <fullName evidence="1">Uncharacterized protein</fullName>
    </submittedName>
</protein>
<dbReference type="RefSeq" id="WP_058599271.1">
    <property type="nucleotide sequence ID" value="NZ_LDQA01000014.1"/>
</dbReference>
<sequence length="262" mass="29177">MNPAVRFHLDATPALVRFPIVTQANLRDAWAVLSYAGTQWFFYSLLTNRWLRLPVTDLDGKTPAEIVEDALDRLHLLPAIHPAARSAQSFPFGGQIMNTVHETPTCSQNFVVGNHDDPDQPPHMQIVVAPANAIREIAERSYAAGCGIPEFHKVDCQEETDAILLDVLSKVKPEPEMLTSDEFWDREEYFDRLRALIAAKVRSMPGHTGSVEITNWAIRVDLGGPDMLRIPVRALEGIDPRMVPAIVESFVEAYKAGGRRAS</sequence>
<keyword evidence="2" id="KW-1185">Reference proteome</keyword>
<reference evidence="1 2" key="1">
    <citation type="journal article" date="2016" name="Front. Microbiol.">
        <title>Genomic Resource of Rice Seed Associated Bacteria.</title>
        <authorList>
            <person name="Midha S."/>
            <person name="Bansal K."/>
            <person name="Sharma S."/>
            <person name="Kumar N."/>
            <person name="Patil P.P."/>
            <person name="Chaudhry V."/>
            <person name="Patil P.B."/>
        </authorList>
    </citation>
    <scope>NUCLEOTIDE SEQUENCE [LARGE SCALE GENOMIC DNA]</scope>
    <source>
        <strain evidence="1 2">NS365</strain>
    </source>
</reference>
<name>A0A175RU82_9HYPH</name>
<comment type="caution">
    <text evidence="1">The sequence shown here is derived from an EMBL/GenBank/DDBJ whole genome shotgun (WGS) entry which is preliminary data.</text>
</comment>
<proteinExistence type="predicted"/>
<dbReference type="EMBL" id="LDQA01000014">
    <property type="protein sequence ID" value="KTR06878.1"/>
    <property type="molecule type" value="Genomic_DNA"/>
</dbReference>
<evidence type="ECO:0000313" key="2">
    <source>
        <dbReference type="Proteomes" id="UP000078529"/>
    </source>
</evidence>
<organism evidence="1 2">
    <name type="scientific">Aureimonas ureilytica</name>
    <dbReference type="NCBI Taxonomy" id="401562"/>
    <lineage>
        <taxon>Bacteria</taxon>
        <taxon>Pseudomonadati</taxon>
        <taxon>Pseudomonadota</taxon>
        <taxon>Alphaproteobacteria</taxon>
        <taxon>Hyphomicrobiales</taxon>
        <taxon>Aurantimonadaceae</taxon>
        <taxon>Aureimonas</taxon>
    </lineage>
</organism>
<gene>
    <name evidence="1" type="ORF">NS365_05440</name>
</gene>
<dbReference type="Proteomes" id="UP000078529">
    <property type="component" value="Unassembled WGS sequence"/>
</dbReference>
<evidence type="ECO:0000313" key="1">
    <source>
        <dbReference type="EMBL" id="KTR06878.1"/>
    </source>
</evidence>
<dbReference type="PATRIC" id="fig|401562.4.peg.719"/>
<dbReference type="AlphaFoldDB" id="A0A175RU82"/>
<accession>A0A175RU82</accession>